<protein>
    <submittedName>
        <fullName evidence="1">Uncharacterized protein</fullName>
    </submittedName>
</protein>
<gene>
    <name evidence="1" type="ORF">S03H2_49227</name>
</gene>
<organism evidence="1">
    <name type="scientific">marine sediment metagenome</name>
    <dbReference type="NCBI Taxonomy" id="412755"/>
    <lineage>
        <taxon>unclassified sequences</taxon>
        <taxon>metagenomes</taxon>
        <taxon>ecological metagenomes</taxon>
    </lineage>
</organism>
<dbReference type="AlphaFoldDB" id="X1INA0"/>
<sequence>MNGIGKADLQKVLQAVFGAGADIDAANPLIISEPVILEMAPFNALYLPLTET</sequence>
<reference evidence="1" key="1">
    <citation type="journal article" date="2014" name="Front. Microbiol.">
        <title>High frequency of phylogenetically diverse reductive dehalogenase-homologous genes in deep subseafloor sedimentary metagenomes.</title>
        <authorList>
            <person name="Kawai M."/>
            <person name="Futagami T."/>
            <person name="Toyoda A."/>
            <person name="Takaki Y."/>
            <person name="Nishi S."/>
            <person name="Hori S."/>
            <person name="Arai W."/>
            <person name="Tsubouchi T."/>
            <person name="Morono Y."/>
            <person name="Uchiyama I."/>
            <person name="Ito T."/>
            <person name="Fujiyama A."/>
            <person name="Inagaki F."/>
            <person name="Takami H."/>
        </authorList>
    </citation>
    <scope>NUCLEOTIDE SEQUENCE</scope>
    <source>
        <strain evidence="1">Expedition CK06-06</strain>
    </source>
</reference>
<evidence type="ECO:0000313" key="1">
    <source>
        <dbReference type="EMBL" id="GAH70730.1"/>
    </source>
</evidence>
<proteinExistence type="predicted"/>
<comment type="caution">
    <text evidence="1">The sequence shown here is derived from an EMBL/GenBank/DDBJ whole genome shotgun (WGS) entry which is preliminary data.</text>
</comment>
<dbReference type="EMBL" id="BARU01031091">
    <property type="protein sequence ID" value="GAH70730.1"/>
    <property type="molecule type" value="Genomic_DNA"/>
</dbReference>
<name>X1INA0_9ZZZZ</name>
<accession>X1INA0</accession>
<feature type="non-terminal residue" evidence="1">
    <location>
        <position position="52"/>
    </location>
</feature>